<feature type="region of interest" description="Disordered" evidence="1">
    <location>
        <begin position="463"/>
        <end position="494"/>
    </location>
</feature>
<comment type="caution">
    <text evidence="3">The sequence shown here is derived from an EMBL/GenBank/DDBJ whole genome shotgun (WGS) entry which is preliminary data.</text>
</comment>
<dbReference type="Gene3D" id="2.60.120.430">
    <property type="entry name" value="Galactose-binding lectin"/>
    <property type="match status" value="1"/>
</dbReference>
<dbReference type="GO" id="GO:0030245">
    <property type="term" value="P:cellulose catabolic process"/>
    <property type="evidence" value="ECO:0007669"/>
    <property type="project" value="InterPro"/>
</dbReference>
<dbReference type="AlphaFoldDB" id="A0A7C4L1F9"/>
<name>A0A7C4L1F9_9CHLR</name>
<proteinExistence type="predicted"/>
<dbReference type="Pfam" id="PF03425">
    <property type="entry name" value="CBM_11"/>
    <property type="match status" value="1"/>
</dbReference>
<dbReference type="InterPro" id="IPR008979">
    <property type="entry name" value="Galactose-bd-like_sf"/>
</dbReference>
<accession>A0A7C4L1F9</accession>
<gene>
    <name evidence="3" type="ORF">ENT17_05820</name>
</gene>
<feature type="domain" description="CBM11" evidence="2">
    <location>
        <begin position="296"/>
        <end position="445"/>
    </location>
</feature>
<sequence>MRLIFIHHSTGENWLRDGYGDLGRTLGENNYFVSDTNYGWGPDSIGDRTDILNWTEWFGQNRNQAALEALYAESGQNSEYTRTLPNPGGENQIIMFKSCFPNSDLGGNPDDPPSADLSELTVGSAKYVYNEILQYFASWPDKMFVVITAPPVSNPDNAANARAFNLWLVNDWLAGYGGNNVFVFDFYNILTGKDHHHRLRDGVIEHTYTPGKNTLVYPSSGGDDHPNEAGSRKATEEFVPLLNAWYHLWQAGAPAQPPETEVLPTAAVEEPVEEEPGEEPGENPPSIIPAGDFLFDFEAGATGWNSYRDDSSQIECTAAANPAGDGSVLRLSYQLSPEGWAGCGVDFDVSQNWSQAEGISFLVHASQADQPFTLILWIGSSEGTTPFEAHFTTGKASVSGWEAFFVPWSGLNRASWADEGGYQTFDPTLVMSLYFDIGGAQSGQQYSLWVDDIRLGASGIPQEQEEEQQVLPSEAADTEVPVQTSPQAAEPTPARVRERLCGGAAMPLGMVLATWLLRRKRRENAAGQD</sequence>
<dbReference type="InterPro" id="IPR005087">
    <property type="entry name" value="CBM11"/>
</dbReference>
<evidence type="ECO:0000256" key="1">
    <source>
        <dbReference type="SAM" id="MobiDB-lite"/>
    </source>
</evidence>
<dbReference type="GO" id="GO:0008810">
    <property type="term" value="F:cellulase activity"/>
    <property type="evidence" value="ECO:0007669"/>
    <property type="project" value="InterPro"/>
</dbReference>
<evidence type="ECO:0000259" key="2">
    <source>
        <dbReference type="Pfam" id="PF03425"/>
    </source>
</evidence>
<dbReference type="SUPFAM" id="SSF49785">
    <property type="entry name" value="Galactose-binding domain-like"/>
    <property type="match status" value="1"/>
</dbReference>
<evidence type="ECO:0000313" key="3">
    <source>
        <dbReference type="EMBL" id="HGS87121.1"/>
    </source>
</evidence>
<dbReference type="EMBL" id="DSXR01000055">
    <property type="protein sequence ID" value="HGS87121.1"/>
    <property type="molecule type" value="Genomic_DNA"/>
</dbReference>
<reference evidence="3" key="1">
    <citation type="journal article" date="2020" name="mSystems">
        <title>Genome- and Community-Level Interaction Insights into Carbon Utilization and Element Cycling Functions of Hydrothermarchaeota in Hydrothermal Sediment.</title>
        <authorList>
            <person name="Zhou Z."/>
            <person name="Liu Y."/>
            <person name="Xu W."/>
            <person name="Pan J."/>
            <person name="Luo Z.H."/>
            <person name="Li M."/>
        </authorList>
    </citation>
    <scope>NUCLEOTIDE SEQUENCE [LARGE SCALE GENOMIC DNA]</scope>
    <source>
        <strain evidence="3">SpSt-556</strain>
    </source>
</reference>
<protein>
    <recommendedName>
        <fullName evidence="2">CBM11 domain-containing protein</fullName>
    </recommendedName>
</protein>
<organism evidence="3">
    <name type="scientific">Bellilinea caldifistulae</name>
    <dbReference type="NCBI Taxonomy" id="360411"/>
    <lineage>
        <taxon>Bacteria</taxon>
        <taxon>Bacillati</taxon>
        <taxon>Chloroflexota</taxon>
        <taxon>Anaerolineae</taxon>
        <taxon>Anaerolineales</taxon>
        <taxon>Anaerolineaceae</taxon>
        <taxon>Bellilinea</taxon>
    </lineage>
</organism>